<dbReference type="FunFam" id="3.20.20.390:FF:000001">
    <property type="entry name" value="Heptaprenylglyceryl phosphate synthase"/>
    <property type="match status" value="1"/>
</dbReference>
<dbReference type="Gene3D" id="3.20.20.390">
    <property type="entry name" value="FMN-linked oxidoreductases"/>
    <property type="match status" value="1"/>
</dbReference>
<feature type="binding site" evidence="10">
    <location>
        <position position="189"/>
    </location>
    <ligand>
        <name>sn-glycerol 1-phosphate</name>
        <dbReference type="ChEBI" id="CHEBI:57685"/>
    </ligand>
</feature>
<evidence type="ECO:0000313" key="12">
    <source>
        <dbReference type="Proteomes" id="UP000179524"/>
    </source>
</evidence>
<keyword evidence="1 10" id="KW-0444">Lipid biosynthesis</keyword>
<dbReference type="Pfam" id="PF01884">
    <property type="entry name" value="PcrB"/>
    <property type="match status" value="1"/>
</dbReference>
<dbReference type="InterPro" id="IPR038597">
    <property type="entry name" value="GGGP/HepGP_synthase_sf"/>
</dbReference>
<dbReference type="AlphaFoldDB" id="A0A1S2LMC8"/>
<feature type="binding site" evidence="10">
    <location>
        <begin position="159"/>
        <end position="164"/>
    </location>
    <ligand>
        <name>sn-glycerol 1-phosphate</name>
        <dbReference type="ChEBI" id="CHEBI:57685"/>
    </ligand>
</feature>
<comment type="subunit">
    <text evidence="10">Homodimer.</text>
</comment>
<keyword evidence="7 10" id="KW-1208">Phospholipid metabolism</keyword>
<dbReference type="GO" id="GO:0000287">
    <property type="term" value="F:magnesium ion binding"/>
    <property type="evidence" value="ECO:0007669"/>
    <property type="project" value="UniProtKB-UniRule"/>
</dbReference>
<name>A0A1S2LMC8_9BACI</name>
<comment type="function">
    <text evidence="10">Prenyltransferase that catalyzes in vivo the transfer of the heptaprenyl moiety of heptaprenyl pyrophosphate (HepPP; 35 carbon atoms) to the C3 hydroxyl of sn-glycerol-1-phosphate (G1P), producing heptaprenylglyceryl phosphate (HepGP). This reaction is an ether-bond-formation step in the biosynthesis of archaea-type G1P-based membrane lipids found in Bacillales.</text>
</comment>
<comment type="pathway">
    <text evidence="10">Membrane lipid metabolism; glycerophospholipid metabolism.</text>
</comment>
<comment type="cofactor">
    <cofactor evidence="10">
        <name>Mg(2+)</name>
        <dbReference type="ChEBI" id="CHEBI:18420"/>
    </cofactor>
</comment>
<comment type="caution">
    <text evidence="11">The sequence shown here is derived from an EMBL/GenBank/DDBJ whole genome shotgun (WGS) entry which is preliminary data.</text>
</comment>
<comment type="similarity">
    <text evidence="10">Belongs to the GGGP/HepGP synthase family. Group I subfamily.</text>
</comment>
<evidence type="ECO:0000313" key="11">
    <source>
        <dbReference type="EMBL" id="OIJ13662.1"/>
    </source>
</evidence>
<dbReference type="PANTHER" id="PTHR40029">
    <property type="match status" value="1"/>
</dbReference>
<evidence type="ECO:0000256" key="8">
    <source>
        <dbReference type="ARBA" id="ARBA00048318"/>
    </source>
</evidence>
<keyword evidence="5 10" id="KW-0443">Lipid metabolism</keyword>
<dbReference type="EC" id="2.5.1.n9" evidence="9 10"/>
<keyword evidence="12" id="KW-1185">Reference proteome</keyword>
<comment type="catalytic activity">
    <reaction evidence="8 10">
        <text>sn-glycerol 1-phosphate + all-trans-heptaprenyl diphosphate = 3-heptaprenyl-sn-glycero-1-phosphate + diphosphate</text>
        <dbReference type="Rhea" id="RHEA:33495"/>
        <dbReference type="ChEBI" id="CHEBI:33019"/>
        <dbReference type="ChEBI" id="CHEBI:57685"/>
        <dbReference type="ChEBI" id="CHEBI:58206"/>
        <dbReference type="ChEBI" id="CHEBI:64781"/>
        <dbReference type="EC" id="2.5.1.n9"/>
    </reaction>
</comment>
<keyword evidence="3 10" id="KW-0479">Metal-binding</keyword>
<dbReference type="Proteomes" id="UP000179524">
    <property type="component" value="Unassembled WGS sequence"/>
</dbReference>
<evidence type="ECO:0000256" key="9">
    <source>
        <dbReference type="ARBA" id="ARBA00066888"/>
    </source>
</evidence>
<dbReference type="InterPro" id="IPR008205">
    <property type="entry name" value="GGGP_HepGP_synthase"/>
</dbReference>
<feature type="binding site" evidence="10">
    <location>
        <position position="40"/>
    </location>
    <ligand>
        <name>Mg(2+)</name>
        <dbReference type="ChEBI" id="CHEBI:18420"/>
    </ligand>
</feature>
<feature type="binding site" evidence="10">
    <location>
        <position position="14"/>
    </location>
    <ligand>
        <name>Mg(2+)</name>
        <dbReference type="ChEBI" id="CHEBI:18420"/>
    </ligand>
</feature>
<accession>A0A1S2LMC8</accession>
<dbReference type="UniPathway" id="UPA00940"/>
<keyword evidence="6 10" id="KW-0594">Phospholipid biosynthesis</keyword>
<evidence type="ECO:0000256" key="4">
    <source>
        <dbReference type="ARBA" id="ARBA00022842"/>
    </source>
</evidence>
<dbReference type="RefSeq" id="WP_071309513.1">
    <property type="nucleotide sequence ID" value="NZ_MLQR01000027.1"/>
</dbReference>
<keyword evidence="2 10" id="KW-0808">Transferase</keyword>
<gene>
    <name evidence="10" type="primary">pcrB</name>
    <name evidence="11" type="ORF">BKP37_10330</name>
</gene>
<evidence type="ECO:0000256" key="5">
    <source>
        <dbReference type="ARBA" id="ARBA00023098"/>
    </source>
</evidence>
<evidence type="ECO:0000256" key="10">
    <source>
        <dbReference type="HAMAP-Rule" id="MF_00112"/>
    </source>
</evidence>
<evidence type="ECO:0000256" key="2">
    <source>
        <dbReference type="ARBA" id="ARBA00022679"/>
    </source>
</evidence>
<dbReference type="HAMAP" id="MF_00112">
    <property type="entry name" value="GGGP_HepGP_synthase"/>
    <property type="match status" value="1"/>
</dbReference>
<dbReference type="GO" id="GO:0046474">
    <property type="term" value="P:glycerophospholipid biosynthetic process"/>
    <property type="evidence" value="ECO:0007669"/>
    <property type="project" value="UniProtKB-UniRule"/>
</dbReference>
<keyword evidence="4 10" id="KW-0460">Magnesium</keyword>
<dbReference type="PANTHER" id="PTHR40029:SF2">
    <property type="entry name" value="HEPTAPRENYLGLYCERYL PHOSPHATE SYNTHASE"/>
    <property type="match status" value="1"/>
</dbReference>
<feature type="binding site" evidence="10">
    <location>
        <begin position="209"/>
        <end position="210"/>
    </location>
    <ligand>
        <name>sn-glycerol 1-phosphate</name>
        <dbReference type="ChEBI" id="CHEBI:57685"/>
    </ligand>
</feature>
<dbReference type="GO" id="GO:0120536">
    <property type="term" value="F:heptaprenylglyceryl phosphate synthase activity"/>
    <property type="evidence" value="ECO:0007669"/>
    <property type="project" value="UniProtKB-ARBA"/>
</dbReference>
<dbReference type="NCBIfam" id="NF003197">
    <property type="entry name" value="PRK04169.1-1"/>
    <property type="match status" value="1"/>
</dbReference>
<comment type="caution">
    <text evidence="10">Lacks conserved residue(s) required for the propagation of feature annotation.</text>
</comment>
<evidence type="ECO:0000256" key="3">
    <source>
        <dbReference type="ARBA" id="ARBA00022723"/>
    </source>
</evidence>
<dbReference type="SUPFAM" id="SSF51395">
    <property type="entry name" value="FMN-linked oxidoreductases"/>
    <property type="match status" value="1"/>
</dbReference>
<reference evidence="11 12" key="1">
    <citation type="submission" date="2016-10" db="EMBL/GenBank/DDBJ databases">
        <title>Draft genome sequences of four alkaliphilic bacteria belonging to the Anaerobacillus genus.</title>
        <authorList>
            <person name="Bassil N.M."/>
            <person name="Lloyd J.R."/>
        </authorList>
    </citation>
    <scope>NUCLEOTIDE SEQUENCE [LARGE SCALE GENOMIC DNA]</scope>
    <source>
        <strain evidence="11 12">DSM 18345</strain>
    </source>
</reference>
<feature type="binding site" evidence="10">
    <location>
        <position position="12"/>
    </location>
    <ligand>
        <name>sn-glycerol 1-phosphate</name>
        <dbReference type="ChEBI" id="CHEBI:57685"/>
    </ligand>
</feature>
<organism evidence="11 12">
    <name type="scientific">Anaerobacillus alkalilacustris</name>
    <dbReference type="NCBI Taxonomy" id="393763"/>
    <lineage>
        <taxon>Bacteria</taxon>
        <taxon>Bacillati</taxon>
        <taxon>Bacillota</taxon>
        <taxon>Bacilli</taxon>
        <taxon>Bacillales</taxon>
        <taxon>Bacillaceae</taxon>
        <taxon>Anaerobacillus</taxon>
    </lineage>
</organism>
<evidence type="ECO:0000256" key="7">
    <source>
        <dbReference type="ARBA" id="ARBA00023264"/>
    </source>
</evidence>
<dbReference type="NCBIfam" id="TIGR01768">
    <property type="entry name" value="GGGP-family"/>
    <property type="match status" value="1"/>
</dbReference>
<dbReference type="EMBL" id="MLQR01000027">
    <property type="protein sequence ID" value="OIJ13662.1"/>
    <property type="molecule type" value="Genomic_DNA"/>
</dbReference>
<dbReference type="OrthoDB" id="2381757at2"/>
<dbReference type="CDD" id="cd02812">
    <property type="entry name" value="PcrB_like"/>
    <property type="match status" value="1"/>
</dbReference>
<sequence length="235" mass="26510">MLEYQEWKHVFKLDPNKEISDKDLESICESGTDAIIIGGSDGVTEDNVLDLLMRVRRYSVPCALEVSSIETVTPGFDYYFIPSILNSSSTEWIIGLHHKAVKEFSAVMNWNEIVMEGYCVLNPNSKVATLTEAKAKLTEEDVVAYAEMAEKMYKFPIFYLEYSGIYGDVEVVKEVSDVLEKTQLFYGGGIATLEQAKEMAQYANTIVVGNIIYEDIKQALSTVRCKDRMKKGAYK</sequence>
<dbReference type="InterPro" id="IPR039074">
    <property type="entry name" value="GGGP/HepGP_synthase_I"/>
</dbReference>
<dbReference type="NCBIfam" id="NF003199">
    <property type="entry name" value="PRK04169.1-3"/>
    <property type="match status" value="1"/>
</dbReference>
<evidence type="ECO:0000256" key="6">
    <source>
        <dbReference type="ARBA" id="ARBA00023209"/>
    </source>
</evidence>
<protein>
    <recommendedName>
        <fullName evidence="9 10">Heptaprenylglyceryl phosphate synthase</fullName>
        <shortName evidence="10">HepGP synthase</shortName>
        <ecNumber evidence="9 10">2.5.1.n9</ecNumber>
    </recommendedName>
    <alternativeName>
        <fullName evidence="10">Glycerol-1-phosphate heptaprenyltransferase</fullName>
    </alternativeName>
</protein>
<evidence type="ECO:0000256" key="1">
    <source>
        <dbReference type="ARBA" id="ARBA00022516"/>
    </source>
</evidence>
<proteinExistence type="inferred from homology"/>